<dbReference type="Proteomes" id="UP000735302">
    <property type="component" value="Unassembled WGS sequence"/>
</dbReference>
<evidence type="ECO:0000313" key="3">
    <source>
        <dbReference type="Proteomes" id="UP000735302"/>
    </source>
</evidence>
<name>A0AAV4CX05_9GAST</name>
<keyword evidence="3" id="KW-1185">Reference proteome</keyword>
<feature type="compositionally biased region" description="Basic residues" evidence="1">
    <location>
        <begin position="61"/>
        <end position="73"/>
    </location>
</feature>
<evidence type="ECO:0000256" key="1">
    <source>
        <dbReference type="SAM" id="MobiDB-lite"/>
    </source>
</evidence>
<evidence type="ECO:0000313" key="2">
    <source>
        <dbReference type="EMBL" id="GFO36398.1"/>
    </source>
</evidence>
<feature type="region of interest" description="Disordered" evidence="1">
    <location>
        <begin position="40"/>
        <end position="124"/>
    </location>
</feature>
<proteinExistence type="predicted"/>
<accession>A0AAV4CX05</accession>
<comment type="caution">
    <text evidence="2">The sequence shown here is derived from an EMBL/GenBank/DDBJ whole genome shotgun (WGS) entry which is preliminary data.</text>
</comment>
<reference evidence="2 3" key="1">
    <citation type="journal article" date="2021" name="Elife">
        <title>Chloroplast acquisition without the gene transfer in kleptoplastic sea slugs, Plakobranchus ocellatus.</title>
        <authorList>
            <person name="Maeda T."/>
            <person name="Takahashi S."/>
            <person name="Yoshida T."/>
            <person name="Shimamura S."/>
            <person name="Takaki Y."/>
            <person name="Nagai Y."/>
            <person name="Toyoda A."/>
            <person name="Suzuki Y."/>
            <person name="Arimoto A."/>
            <person name="Ishii H."/>
            <person name="Satoh N."/>
            <person name="Nishiyama T."/>
            <person name="Hasebe M."/>
            <person name="Maruyama T."/>
            <person name="Minagawa J."/>
            <person name="Obokata J."/>
            <person name="Shigenobu S."/>
        </authorList>
    </citation>
    <scope>NUCLEOTIDE SEQUENCE [LARGE SCALE GENOMIC DNA]</scope>
</reference>
<gene>
    <name evidence="2" type="ORF">PoB_006290300</name>
</gene>
<sequence>MVTQDEASFAQRDNLMFGGHMEAGGIRRSWTQGRTVYPLHEQHTLSLPQHSPPGQSQHSRSISRNRKMARAVRRAASNAVSSSERPGMAFRTPPWSVSPSPPIERRSATVTCGQGEKGEKMHWD</sequence>
<feature type="compositionally biased region" description="Polar residues" evidence="1">
    <location>
        <begin position="44"/>
        <end position="60"/>
    </location>
</feature>
<organism evidence="2 3">
    <name type="scientific">Plakobranchus ocellatus</name>
    <dbReference type="NCBI Taxonomy" id="259542"/>
    <lineage>
        <taxon>Eukaryota</taxon>
        <taxon>Metazoa</taxon>
        <taxon>Spiralia</taxon>
        <taxon>Lophotrochozoa</taxon>
        <taxon>Mollusca</taxon>
        <taxon>Gastropoda</taxon>
        <taxon>Heterobranchia</taxon>
        <taxon>Euthyneura</taxon>
        <taxon>Panpulmonata</taxon>
        <taxon>Sacoglossa</taxon>
        <taxon>Placobranchoidea</taxon>
        <taxon>Plakobranchidae</taxon>
        <taxon>Plakobranchus</taxon>
    </lineage>
</organism>
<feature type="compositionally biased region" description="Low complexity" evidence="1">
    <location>
        <begin position="74"/>
        <end position="85"/>
    </location>
</feature>
<dbReference type="EMBL" id="BLXT01007055">
    <property type="protein sequence ID" value="GFO36398.1"/>
    <property type="molecule type" value="Genomic_DNA"/>
</dbReference>
<protein>
    <submittedName>
        <fullName evidence="2">Uncharacterized protein</fullName>
    </submittedName>
</protein>
<dbReference type="AlphaFoldDB" id="A0AAV4CX05"/>